<comment type="caution">
    <text evidence="1">The sequence shown here is derived from an EMBL/GenBank/DDBJ whole genome shotgun (WGS) entry which is preliminary data.</text>
</comment>
<dbReference type="EMBL" id="JAHQIW010001551">
    <property type="protein sequence ID" value="KAJ1352863.1"/>
    <property type="molecule type" value="Genomic_DNA"/>
</dbReference>
<proteinExistence type="predicted"/>
<name>A0AAD5MAZ6_PARTN</name>
<reference evidence="1" key="1">
    <citation type="submission" date="2021-06" db="EMBL/GenBank/DDBJ databases">
        <title>Parelaphostrongylus tenuis whole genome reference sequence.</title>
        <authorList>
            <person name="Garwood T.J."/>
            <person name="Larsen P.A."/>
            <person name="Fountain-Jones N.M."/>
            <person name="Garbe J.R."/>
            <person name="Macchietto M.G."/>
            <person name="Kania S.A."/>
            <person name="Gerhold R.W."/>
            <person name="Richards J.E."/>
            <person name="Wolf T.M."/>
        </authorList>
    </citation>
    <scope>NUCLEOTIDE SEQUENCE</scope>
    <source>
        <strain evidence="1">MNPRO001-30</strain>
        <tissue evidence="1">Meninges</tissue>
    </source>
</reference>
<gene>
    <name evidence="1" type="ORF">KIN20_009347</name>
</gene>
<protein>
    <submittedName>
        <fullName evidence="1">Uncharacterized protein</fullName>
    </submittedName>
</protein>
<accession>A0AAD5MAZ6</accession>
<evidence type="ECO:0000313" key="2">
    <source>
        <dbReference type="Proteomes" id="UP001196413"/>
    </source>
</evidence>
<organism evidence="1 2">
    <name type="scientific">Parelaphostrongylus tenuis</name>
    <name type="common">Meningeal worm</name>
    <dbReference type="NCBI Taxonomy" id="148309"/>
    <lineage>
        <taxon>Eukaryota</taxon>
        <taxon>Metazoa</taxon>
        <taxon>Ecdysozoa</taxon>
        <taxon>Nematoda</taxon>
        <taxon>Chromadorea</taxon>
        <taxon>Rhabditida</taxon>
        <taxon>Rhabditina</taxon>
        <taxon>Rhabditomorpha</taxon>
        <taxon>Strongyloidea</taxon>
        <taxon>Metastrongylidae</taxon>
        <taxon>Parelaphostrongylus</taxon>
    </lineage>
</organism>
<keyword evidence="2" id="KW-1185">Reference proteome</keyword>
<sequence>MDGQETSTGVNFTMETRTIDRKRIKAQIWDSGGQLLGNHSILFSANILFFLRSMTSLSSDPSTIDKGAILALESALALLCGPATEPIFAGFRIILTFCRTPQSDREMVGSCRVK</sequence>
<dbReference type="Proteomes" id="UP001196413">
    <property type="component" value="Unassembled WGS sequence"/>
</dbReference>
<evidence type="ECO:0000313" key="1">
    <source>
        <dbReference type="EMBL" id="KAJ1352863.1"/>
    </source>
</evidence>
<dbReference type="AlphaFoldDB" id="A0AAD5MAZ6"/>